<feature type="domain" description="DUF659" evidence="2">
    <location>
        <begin position="240"/>
        <end position="377"/>
    </location>
</feature>
<dbReference type="AlphaFoldDB" id="A0AB34JZ74"/>
<organism evidence="3 4">
    <name type="scientific">Prymnesium parvum</name>
    <name type="common">Toxic golden alga</name>
    <dbReference type="NCBI Taxonomy" id="97485"/>
    <lineage>
        <taxon>Eukaryota</taxon>
        <taxon>Haptista</taxon>
        <taxon>Haptophyta</taxon>
        <taxon>Prymnesiophyceae</taxon>
        <taxon>Prymnesiales</taxon>
        <taxon>Prymnesiaceae</taxon>
        <taxon>Prymnesium</taxon>
    </lineage>
</organism>
<evidence type="ECO:0000313" key="4">
    <source>
        <dbReference type="Proteomes" id="UP001515480"/>
    </source>
</evidence>
<dbReference type="EMBL" id="JBGBPQ010000003">
    <property type="protein sequence ID" value="KAL1526985.1"/>
    <property type="molecule type" value="Genomic_DNA"/>
</dbReference>
<dbReference type="InterPro" id="IPR012337">
    <property type="entry name" value="RNaseH-like_sf"/>
</dbReference>
<evidence type="ECO:0000256" key="1">
    <source>
        <dbReference type="SAM" id="MobiDB-lite"/>
    </source>
</evidence>
<keyword evidence="4" id="KW-1185">Reference proteome</keyword>
<proteinExistence type="predicted"/>
<evidence type="ECO:0000313" key="3">
    <source>
        <dbReference type="EMBL" id="KAL1526985.1"/>
    </source>
</evidence>
<gene>
    <name evidence="3" type="ORF">AB1Y20_015674</name>
</gene>
<sequence length="575" mass="65311">MEQVERVEDDDLLTNLADLAEHGAEEGGDDAAAIAETAPGGGNDLKLPFAFKHCSEISSSSTSSWRATCEICGKKVNTTPHKMILYGHYLQKKKQGMSVQCVSVTVLTRNHPLFVEELEKRWAMLESKRTIRLESEHVQNKRQRALSMASDGQHSFSMFDDDSNMSDCPPTSDGKSSSSETPYHFLSAAEKVKRRNECQTAWDRAFVMCGIPHVAADNPVFKDAIAKTRSCPDFQLACAKTMRTTHLDKLNTDSNKFKDKRLKAGMQLGFLITSDGWRSVAKRQYHNYLLISVEGPIFVSLVEVTGESGTGVHIHEGFETQFEKLGSQVTNNILLGVTDTPSSNRKAWRLLEAQHPKQFWVGCATHEVSLLFKEWVKTVPEILKLFNEGHRMVKFVNNHLEILALFRKLVPSHFRDKRKHCISLYMPGDTRMLTVFKMLYRISIVWPVLVDLVGRPSYDTAAQKALKQWSDRQPPEKKLVAVDGHYPDKVKHLIQSTGMLDKIQTFIACTKSVVYLKSLVDGQSPVLGKFYYSCALVDKHLRVLKEAGQVPYIDKMRSIFMKRWRPKPHTMRYWN</sequence>
<dbReference type="Pfam" id="PF04937">
    <property type="entry name" value="DUF659"/>
    <property type="match status" value="1"/>
</dbReference>
<protein>
    <recommendedName>
        <fullName evidence="2">DUF659 domain-containing protein</fullName>
    </recommendedName>
</protein>
<accession>A0AB34JZ74</accession>
<dbReference type="SUPFAM" id="SSF53098">
    <property type="entry name" value="Ribonuclease H-like"/>
    <property type="match status" value="1"/>
</dbReference>
<dbReference type="Proteomes" id="UP001515480">
    <property type="component" value="Unassembled WGS sequence"/>
</dbReference>
<evidence type="ECO:0000259" key="2">
    <source>
        <dbReference type="Pfam" id="PF04937"/>
    </source>
</evidence>
<dbReference type="PANTHER" id="PTHR32166">
    <property type="entry name" value="OSJNBA0013A04.12 PROTEIN"/>
    <property type="match status" value="1"/>
</dbReference>
<feature type="region of interest" description="Disordered" evidence="1">
    <location>
        <begin position="160"/>
        <end position="181"/>
    </location>
</feature>
<reference evidence="3 4" key="1">
    <citation type="journal article" date="2024" name="Science">
        <title>Giant polyketide synthase enzymes in the biosynthesis of giant marine polyether toxins.</title>
        <authorList>
            <person name="Fallon T.R."/>
            <person name="Shende V.V."/>
            <person name="Wierzbicki I.H."/>
            <person name="Pendleton A.L."/>
            <person name="Watervoot N.F."/>
            <person name="Auber R.P."/>
            <person name="Gonzalez D.J."/>
            <person name="Wisecaver J.H."/>
            <person name="Moore B.S."/>
        </authorList>
    </citation>
    <scope>NUCLEOTIDE SEQUENCE [LARGE SCALE GENOMIC DNA]</scope>
    <source>
        <strain evidence="3 4">12B1</strain>
    </source>
</reference>
<dbReference type="InterPro" id="IPR007021">
    <property type="entry name" value="DUF659"/>
</dbReference>
<comment type="caution">
    <text evidence="3">The sequence shown here is derived from an EMBL/GenBank/DDBJ whole genome shotgun (WGS) entry which is preliminary data.</text>
</comment>
<dbReference type="PANTHER" id="PTHR32166:SF123">
    <property type="entry name" value="BED-TYPE DOMAIN-CONTAINING PROTEIN"/>
    <property type="match status" value="1"/>
</dbReference>
<name>A0AB34JZ74_PRYPA</name>